<feature type="compositionally biased region" description="Polar residues" evidence="1">
    <location>
        <begin position="661"/>
        <end position="670"/>
    </location>
</feature>
<evidence type="ECO:0000313" key="3">
    <source>
        <dbReference type="EMBL" id="RSL45255.1"/>
    </source>
</evidence>
<gene>
    <name evidence="3" type="ORF">CEP54_014353</name>
</gene>
<evidence type="ECO:0000256" key="2">
    <source>
        <dbReference type="SAM" id="Phobius"/>
    </source>
</evidence>
<evidence type="ECO:0000256" key="1">
    <source>
        <dbReference type="SAM" id="MobiDB-lite"/>
    </source>
</evidence>
<keyword evidence="4" id="KW-1185">Reference proteome</keyword>
<keyword evidence="2" id="KW-0472">Membrane</keyword>
<accession>A0A428NWS7</accession>
<sequence>MLRPKFGPGAVSMLLLAIYSTALSGVWFVVSIIQPRWGFKISTTYGLSPSNAATLTALLGKTIEIASITVFISCIGQALTRRAAAEKSTGITLADITIRNWIIQPGFIFTHHQTLAIAGRTILGALALLSLVVTILYTTASQALVSPKLKYGQWESRELTAPVHSYYGNHVDAGARCTRKRKPDPIKNPNYPGDKAIYKDMALLCLGHELSYKSTRDLLAFKGLGSDAAIRHTEKGGTTPGTAGHTLLHDKAIMEATRVDTEFRDVAALYERWGRVVDNVTVSIPHPGVWSASRFPGNKILQPEDLSNVGGFYMKAAVVSPTLNILCVNMDEDEIAPLVYAGFPHSEKDGFERWAAKEVTKWDNSTVVDDMFRWGSKYGRRRPIFESLPKFGRIEYHRPNSSSDGTDDAGYLVSNRGEPSAEYALCQMRSWLSTECSTHLDVSGVGQPIMRTHCGDEGDAYRYDPSIYNSSDDTQAPELWPFMLETWRRGVTLERPPQDKLFGIPYIITLGVLLSPELNPLRPSMSELLSVLLLPTLSLAAVDTQLRHTWDHGLGKDFDIFDETTFAHDFNTTETFRAWVRSQEYTSGHTENWQGLFYLVLGLTFALNLLCLANLFRWLGLIDDITEPQNHFSLAMSSPRSSRMDASYPDGPEKQHWESSWRVSQSSVGNGYQFDDCKKDL</sequence>
<organism evidence="3 4">
    <name type="scientific">Fusarium duplospermum</name>
    <dbReference type="NCBI Taxonomy" id="1325734"/>
    <lineage>
        <taxon>Eukaryota</taxon>
        <taxon>Fungi</taxon>
        <taxon>Dikarya</taxon>
        <taxon>Ascomycota</taxon>
        <taxon>Pezizomycotina</taxon>
        <taxon>Sordariomycetes</taxon>
        <taxon>Hypocreomycetidae</taxon>
        <taxon>Hypocreales</taxon>
        <taxon>Nectriaceae</taxon>
        <taxon>Fusarium</taxon>
        <taxon>Fusarium solani species complex</taxon>
    </lineage>
</organism>
<dbReference type="AlphaFoldDB" id="A0A428NWS7"/>
<reference evidence="3 4" key="1">
    <citation type="submission" date="2017-06" db="EMBL/GenBank/DDBJ databases">
        <title>Comparative genomic analysis of Ambrosia Fusariam Clade fungi.</title>
        <authorList>
            <person name="Stajich J.E."/>
            <person name="Carrillo J."/>
            <person name="Kijimoto T."/>
            <person name="Eskalen A."/>
            <person name="O'Donnell K."/>
            <person name="Kasson M."/>
        </authorList>
    </citation>
    <scope>NUCLEOTIDE SEQUENCE [LARGE SCALE GENOMIC DNA]</scope>
    <source>
        <strain evidence="3 4">NRRL62584</strain>
    </source>
</reference>
<dbReference type="STRING" id="1325734.A0A428NWS7"/>
<comment type="caution">
    <text evidence="3">The sequence shown here is derived from an EMBL/GenBank/DDBJ whole genome shotgun (WGS) entry which is preliminary data.</text>
</comment>
<keyword evidence="2" id="KW-0812">Transmembrane</keyword>
<evidence type="ECO:0000313" key="4">
    <source>
        <dbReference type="Proteomes" id="UP000288168"/>
    </source>
</evidence>
<name>A0A428NWS7_9HYPO</name>
<feature type="region of interest" description="Disordered" evidence="1">
    <location>
        <begin position="635"/>
        <end position="681"/>
    </location>
</feature>
<dbReference type="EMBL" id="NKCI01000268">
    <property type="protein sequence ID" value="RSL45255.1"/>
    <property type="molecule type" value="Genomic_DNA"/>
</dbReference>
<dbReference type="OrthoDB" id="4721035at2759"/>
<proteinExistence type="predicted"/>
<feature type="transmembrane region" description="Helical" evidence="2">
    <location>
        <begin position="6"/>
        <end position="30"/>
    </location>
</feature>
<keyword evidence="2" id="KW-1133">Transmembrane helix</keyword>
<protein>
    <submittedName>
        <fullName evidence="3">Uncharacterized protein</fullName>
    </submittedName>
</protein>
<dbReference type="Proteomes" id="UP000288168">
    <property type="component" value="Unassembled WGS sequence"/>
</dbReference>
<feature type="transmembrane region" description="Helical" evidence="2">
    <location>
        <begin position="121"/>
        <end position="140"/>
    </location>
</feature>